<dbReference type="PANTHER" id="PTHR31687">
    <property type="match status" value="1"/>
</dbReference>
<dbReference type="Proteomes" id="UP000245771">
    <property type="component" value="Unassembled WGS sequence"/>
</dbReference>
<evidence type="ECO:0000313" key="2">
    <source>
        <dbReference type="EMBL" id="PWN34440.1"/>
    </source>
</evidence>
<organism evidence="2 3">
    <name type="scientific">Meira miltonrushii</name>
    <dbReference type="NCBI Taxonomy" id="1280837"/>
    <lineage>
        <taxon>Eukaryota</taxon>
        <taxon>Fungi</taxon>
        <taxon>Dikarya</taxon>
        <taxon>Basidiomycota</taxon>
        <taxon>Ustilaginomycotina</taxon>
        <taxon>Exobasidiomycetes</taxon>
        <taxon>Exobasidiales</taxon>
        <taxon>Brachybasidiaceae</taxon>
        <taxon>Meira</taxon>
    </lineage>
</organism>
<dbReference type="EMBL" id="KZ819604">
    <property type="protein sequence ID" value="PWN34440.1"/>
    <property type="molecule type" value="Genomic_DNA"/>
</dbReference>
<keyword evidence="3" id="KW-1185">Reference proteome</keyword>
<protein>
    <submittedName>
        <fullName evidence="2">DUF1688-domain-containing protein</fullName>
    </submittedName>
</protein>
<dbReference type="InParanoid" id="A0A316VAG8"/>
<dbReference type="Pfam" id="PF07958">
    <property type="entry name" value="DUF1688"/>
    <property type="match status" value="1"/>
</dbReference>
<dbReference type="GeneID" id="37024554"/>
<dbReference type="InterPro" id="IPR012469">
    <property type="entry name" value="DUF1688"/>
</dbReference>
<accession>A0A316VAG8</accession>
<dbReference type="RefSeq" id="XP_025354742.1">
    <property type="nucleotide sequence ID" value="XM_025502773.1"/>
</dbReference>
<evidence type="ECO:0000256" key="1">
    <source>
        <dbReference type="SAM" id="MobiDB-lite"/>
    </source>
</evidence>
<dbReference type="OrthoDB" id="2153176at2759"/>
<gene>
    <name evidence="2" type="ORF">FA14DRAFT_72420</name>
</gene>
<name>A0A316VAG8_9BASI</name>
<dbReference type="AlphaFoldDB" id="A0A316VAG8"/>
<sequence>MSSTFDHLRTLPSIRERCSKVFELAKDDKLDYFTYHAEKEERAIAFCTKIIERDFGGNVAQIPPHGRWRHFDAANLPRITTLLSQFHNEGVQPIEAARRLVDLFVVSVLLDAGAGPTWQYEERKTGLRIGRSEGLAVASLDMFESGLFSRDEDEGGDGVRQKCEAKALARLTPELLSISLQVDPNTNPMHGLEGRAGLLSRLGDVLQKDVLGYFKGPHAGISPEAKRPGFLIDYLANHPSTTKSADGRLAVQVATLWKALIEGLAPVWPTEGRTVLDGQVLGDVWKCEALEKAGAKGSDALVPFHKLTQWLCYSIMEPMEQTLGWTFVGGEHQTGLPEYRNGGLLIDLEVLEPKPELYAASAKPSGPPPAGPIPIFQPSHPAVVEWRALTVIMLDRIAAGIREAMSLNDEQLNLKQVLEAATWKGGREIAKIKRPETGGGPPINIDSDGTVF</sequence>
<reference evidence="2 3" key="1">
    <citation type="journal article" date="2018" name="Mol. Biol. Evol.">
        <title>Broad Genomic Sampling Reveals a Smut Pathogenic Ancestry of the Fungal Clade Ustilaginomycotina.</title>
        <authorList>
            <person name="Kijpornyongpan T."/>
            <person name="Mondo S.J."/>
            <person name="Barry K."/>
            <person name="Sandor L."/>
            <person name="Lee J."/>
            <person name="Lipzen A."/>
            <person name="Pangilinan J."/>
            <person name="LaButti K."/>
            <person name="Hainaut M."/>
            <person name="Henrissat B."/>
            <person name="Grigoriev I.V."/>
            <person name="Spatafora J.W."/>
            <person name="Aime M.C."/>
        </authorList>
    </citation>
    <scope>NUCLEOTIDE SEQUENCE [LARGE SCALE GENOMIC DNA]</scope>
    <source>
        <strain evidence="2 3">MCA 3882</strain>
    </source>
</reference>
<feature type="region of interest" description="Disordered" evidence="1">
    <location>
        <begin position="432"/>
        <end position="452"/>
    </location>
</feature>
<evidence type="ECO:0000313" key="3">
    <source>
        <dbReference type="Proteomes" id="UP000245771"/>
    </source>
</evidence>
<dbReference type="STRING" id="1280837.A0A316VAG8"/>
<dbReference type="PANTHER" id="PTHR31687:SF3">
    <property type="entry name" value="PROTEIN URG3"/>
    <property type="match status" value="1"/>
</dbReference>
<proteinExistence type="predicted"/>